<keyword evidence="2" id="KW-0975">Bacterial flagellum</keyword>
<dbReference type="PANTHER" id="PTHR30435:SF19">
    <property type="entry name" value="FLAGELLAR BASAL-BODY ROD PROTEIN FLGG"/>
    <property type="match status" value="1"/>
</dbReference>
<accession>A0ABS6D9M8</accession>
<protein>
    <submittedName>
        <fullName evidence="6">Flagellar hook-basal body protein</fullName>
    </submittedName>
</protein>
<evidence type="ECO:0000259" key="5">
    <source>
        <dbReference type="Pfam" id="PF22692"/>
    </source>
</evidence>
<sequence length="244" mass="26027">MNVAFYSAAAGMLACQEKLDVTANNMANVNTTGYKNMEVSFQDLMYTDMNTKAEGEHKTGHGSHVAGVDSVFLQGVLEKTDRPLDFAVAGKAYFAIDDGSGTTSYTRDGSFRIGMSQGAPYLMNAVGGFVLDGNGNKIQVPVLKGTTTPDVNALKGQIGLYTFENPSGLTMMGNNLCRVSENSGTAVSVKSSEGHWLVSGALEASMADTATEMIHVIESQRALQMNARIVTSADEVEEMINNLR</sequence>
<evidence type="ECO:0000259" key="3">
    <source>
        <dbReference type="Pfam" id="PF00460"/>
    </source>
</evidence>
<dbReference type="PANTHER" id="PTHR30435">
    <property type="entry name" value="FLAGELLAR PROTEIN"/>
    <property type="match status" value="1"/>
</dbReference>
<reference evidence="6 7" key="1">
    <citation type="submission" date="2021-06" db="EMBL/GenBank/DDBJ databases">
        <title>Faecalicatena sp. nov. isolated from porcine feces.</title>
        <authorList>
            <person name="Oh B.S."/>
            <person name="Lee J.H."/>
        </authorList>
    </citation>
    <scope>NUCLEOTIDE SEQUENCE [LARGE SCALE GENOMIC DNA]</scope>
    <source>
        <strain evidence="6 7">AGMB00832</strain>
    </source>
</reference>
<keyword evidence="6" id="KW-0966">Cell projection</keyword>
<evidence type="ECO:0000256" key="2">
    <source>
        <dbReference type="RuleBase" id="RU362116"/>
    </source>
</evidence>
<comment type="subcellular location">
    <subcellularLocation>
        <location evidence="2">Bacterial flagellum basal body</location>
    </subcellularLocation>
</comment>
<proteinExistence type="inferred from homology"/>
<dbReference type="InterPro" id="IPR019776">
    <property type="entry name" value="Flagellar_basal_body_rod_CS"/>
</dbReference>
<feature type="domain" description="Flagellar hook protein FlgE/F/G-like D1" evidence="5">
    <location>
        <begin position="87"/>
        <end position="142"/>
    </location>
</feature>
<keyword evidence="7" id="KW-1185">Reference proteome</keyword>
<comment type="similarity">
    <text evidence="1 2">Belongs to the flagella basal body rod proteins family.</text>
</comment>
<feature type="domain" description="Flagellar basal-body/hook protein C-terminal" evidence="4">
    <location>
        <begin position="199"/>
        <end position="243"/>
    </location>
</feature>
<dbReference type="InterPro" id="IPR020013">
    <property type="entry name" value="Flagellar_FlgE/F/G"/>
</dbReference>
<evidence type="ECO:0000259" key="4">
    <source>
        <dbReference type="Pfam" id="PF06429"/>
    </source>
</evidence>
<dbReference type="Pfam" id="PF00460">
    <property type="entry name" value="Flg_bb_rod"/>
    <property type="match status" value="1"/>
</dbReference>
<dbReference type="RefSeq" id="WP_216244765.1">
    <property type="nucleotide sequence ID" value="NZ_JABACJ020000028.1"/>
</dbReference>
<evidence type="ECO:0000256" key="1">
    <source>
        <dbReference type="ARBA" id="ARBA00009677"/>
    </source>
</evidence>
<dbReference type="Pfam" id="PF22692">
    <property type="entry name" value="LlgE_F_G_D1"/>
    <property type="match status" value="1"/>
</dbReference>
<dbReference type="Pfam" id="PF06429">
    <property type="entry name" value="Flg_bbr_C"/>
    <property type="match status" value="1"/>
</dbReference>
<keyword evidence="6" id="KW-0969">Cilium</keyword>
<dbReference type="EMBL" id="JABACJ020000028">
    <property type="protein sequence ID" value="MBU3878159.1"/>
    <property type="molecule type" value="Genomic_DNA"/>
</dbReference>
<dbReference type="InterPro" id="IPR053967">
    <property type="entry name" value="LlgE_F_G-like_D1"/>
</dbReference>
<dbReference type="NCBIfam" id="TIGR03506">
    <property type="entry name" value="FlgEFG_subfam"/>
    <property type="match status" value="1"/>
</dbReference>
<dbReference type="InterPro" id="IPR010930">
    <property type="entry name" value="Flg_bb/hook_C_dom"/>
</dbReference>
<dbReference type="Proteomes" id="UP000723714">
    <property type="component" value="Unassembled WGS sequence"/>
</dbReference>
<evidence type="ECO:0000313" key="6">
    <source>
        <dbReference type="EMBL" id="MBU3878159.1"/>
    </source>
</evidence>
<organism evidence="6 7">
    <name type="scientific">Faecalicatena faecalis</name>
    <dbReference type="NCBI Taxonomy" id="2726362"/>
    <lineage>
        <taxon>Bacteria</taxon>
        <taxon>Bacillati</taxon>
        <taxon>Bacillota</taxon>
        <taxon>Clostridia</taxon>
        <taxon>Lachnospirales</taxon>
        <taxon>Lachnospiraceae</taxon>
        <taxon>Faecalicatena</taxon>
    </lineage>
</organism>
<comment type="caution">
    <text evidence="6">The sequence shown here is derived from an EMBL/GenBank/DDBJ whole genome shotgun (WGS) entry which is preliminary data.</text>
</comment>
<gene>
    <name evidence="6" type="ORF">HGO97_020360</name>
</gene>
<name>A0ABS6D9M8_9FIRM</name>
<keyword evidence="6" id="KW-0282">Flagellum</keyword>
<dbReference type="InterPro" id="IPR001444">
    <property type="entry name" value="Flag_bb_rod_N"/>
</dbReference>
<feature type="domain" description="Flagellar basal body rod protein N-terminal" evidence="3">
    <location>
        <begin position="5"/>
        <end position="35"/>
    </location>
</feature>
<evidence type="ECO:0000313" key="7">
    <source>
        <dbReference type="Proteomes" id="UP000723714"/>
    </source>
</evidence>
<dbReference type="PROSITE" id="PS00588">
    <property type="entry name" value="FLAGELLA_BB_ROD"/>
    <property type="match status" value="1"/>
</dbReference>